<dbReference type="EMBL" id="JBHSIY010000029">
    <property type="protein sequence ID" value="MFC4869783.1"/>
    <property type="molecule type" value="Genomic_DNA"/>
</dbReference>
<organism evidence="3 4">
    <name type="scientific">Streptomonospora arabica</name>
    <dbReference type="NCBI Taxonomy" id="412417"/>
    <lineage>
        <taxon>Bacteria</taxon>
        <taxon>Bacillati</taxon>
        <taxon>Actinomycetota</taxon>
        <taxon>Actinomycetes</taxon>
        <taxon>Streptosporangiales</taxon>
        <taxon>Nocardiopsidaceae</taxon>
        <taxon>Streptomonospora</taxon>
    </lineage>
</organism>
<proteinExistence type="predicted"/>
<feature type="compositionally biased region" description="Basic and acidic residues" evidence="1">
    <location>
        <begin position="1"/>
        <end position="13"/>
    </location>
</feature>
<feature type="region of interest" description="Disordered" evidence="1">
    <location>
        <begin position="1"/>
        <end position="21"/>
    </location>
</feature>
<dbReference type="Proteomes" id="UP001595858">
    <property type="component" value="Unassembled WGS sequence"/>
</dbReference>
<evidence type="ECO:0000256" key="1">
    <source>
        <dbReference type="SAM" id="MobiDB-lite"/>
    </source>
</evidence>
<feature type="domain" description="DUF397" evidence="2">
    <location>
        <begin position="30"/>
        <end position="82"/>
    </location>
</feature>
<accession>A0ABV9STY4</accession>
<evidence type="ECO:0000313" key="4">
    <source>
        <dbReference type="Proteomes" id="UP001595858"/>
    </source>
</evidence>
<sequence>MIAPTDRKADWRKSSYSNGNGGECVECSSAAWHVSSYSGREVNCVEYAQLPSSVAVRDSKHPQAGHLSFSGDEWSAFLTAVKAARL</sequence>
<name>A0ABV9STY4_9ACTN</name>
<gene>
    <name evidence="3" type="ORF">ACFPCZ_24400</name>
</gene>
<evidence type="ECO:0000313" key="3">
    <source>
        <dbReference type="EMBL" id="MFC4869783.1"/>
    </source>
</evidence>
<feature type="domain" description="DUF397" evidence="2">
    <location>
        <begin position="9"/>
        <end position="27"/>
    </location>
</feature>
<dbReference type="Pfam" id="PF04149">
    <property type="entry name" value="DUF397"/>
    <property type="match status" value="2"/>
</dbReference>
<evidence type="ECO:0000259" key="2">
    <source>
        <dbReference type="Pfam" id="PF04149"/>
    </source>
</evidence>
<keyword evidence="4" id="KW-1185">Reference proteome</keyword>
<reference evidence="4" key="1">
    <citation type="journal article" date="2019" name="Int. J. Syst. Evol. Microbiol.">
        <title>The Global Catalogue of Microorganisms (GCM) 10K type strain sequencing project: providing services to taxonomists for standard genome sequencing and annotation.</title>
        <authorList>
            <consortium name="The Broad Institute Genomics Platform"/>
            <consortium name="The Broad Institute Genome Sequencing Center for Infectious Disease"/>
            <person name="Wu L."/>
            <person name="Ma J."/>
        </authorList>
    </citation>
    <scope>NUCLEOTIDE SEQUENCE [LARGE SCALE GENOMIC DNA]</scope>
    <source>
        <strain evidence="4">CGMCC 4.7304</strain>
    </source>
</reference>
<dbReference type="InterPro" id="IPR007278">
    <property type="entry name" value="DUF397"/>
</dbReference>
<protein>
    <submittedName>
        <fullName evidence="3">DUF397 domain-containing protein</fullName>
    </submittedName>
</protein>
<dbReference type="RefSeq" id="WP_344140855.1">
    <property type="nucleotide sequence ID" value="NZ_BAAAQI010000002.1"/>
</dbReference>
<comment type="caution">
    <text evidence="3">The sequence shown here is derived from an EMBL/GenBank/DDBJ whole genome shotgun (WGS) entry which is preliminary data.</text>
</comment>